<reference evidence="2" key="1">
    <citation type="submission" date="2017-09" db="EMBL/GenBank/DDBJ databases">
        <title>Depth-based differentiation of microbial function through sediment-hosted aquifers and enrichment of novel symbionts in the deep terrestrial subsurface.</title>
        <authorList>
            <person name="Probst A.J."/>
            <person name="Ladd B."/>
            <person name="Jarett J.K."/>
            <person name="Geller-Mcgrath D.E."/>
            <person name="Sieber C.M.K."/>
            <person name="Emerson J.B."/>
            <person name="Anantharaman K."/>
            <person name="Thomas B.C."/>
            <person name="Malmstrom R."/>
            <person name="Stieglmeier M."/>
            <person name="Klingl A."/>
            <person name="Woyke T."/>
            <person name="Ryan C.M."/>
            <person name="Banfield J.F."/>
        </authorList>
    </citation>
    <scope>NUCLEOTIDE SEQUENCE [LARGE SCALE GENOMIC DNA]</scope>
</reference>
<protein>
    <submittedName>
        <fullName evidence="1">Uncharacterized protein</fullName>
    </submittedName>
</protein>
<dbReference type="Proteomes" id="UP000229554">
    <property type="component" value="Unassembled WGS sequence"/>
</dbReference>
<gene>
    <name evidence="1" type="ORF">COU88_03735</name>
</gene>
<name>A0A2M8KRW2_9BACT</name>
<comment type="caution">
    <text evidence="1">The sequence shown here is derived from an EMBL/GenBank/DDBJ whole genome shotgun (WGS) entry which is preliminary data.</text>
</comment>
<evidence type="ECO:0000313" key="1">
    <source>
        <dbReference type="EMBL" id="PJE62668.1"/>
    </source>
</evidence>
<dbReference type="EMBL" id="PFED01000150">
    <property type="protein sequence ID" value="PJE62668.1"/>
    <property type="molecule type" value="Genomic_DNA"/>
</dbReference>
<organism evidence="1 2">
    <name type="scientific">Candidatus Roizmanbacteria bacterium CG10_big_fil_rev_8_21_14_0_10_39_6</name>
    <dbReference type="NCBI Taxonomy" id="1974853"/>
    <lineage>
        <taxon>Bacteria</taxon>
        <taxon>Candidatus Roizmaniibacteriota</taxon>
    </lineage>
</organism>
<dbReference type="AlphaFoldDB" id="A0A2M8KRW2"/>
<evidence type="ECO:0000313" key="2">
    <source>
        <dbReference type="Proteomes" id="UP000229554"/>
    </source>
</evidence>
<accession>A0A2M8KRW2</accession>
<proteinExistence type="predicted"/>
<sequence>MTAERLKFRTDLQVPAGLDTGSEPQCNTKKVWQIPEHHNSEGRICTGSGGLVYTTDLTREQPPTTVCDFCSQEFTQ</sequence>